<protein>
    <submittedName>
        <fullName evidence="8">Putative MFS family arabinose efflux permease</fullName>
    </submittedName>
</protein>
<keyword evidence="2" id="KW-0813">Transport</keyword>
<dbReference type="EMBL" id="QQAX01000006">
    <property type="protein sequence ID" value="RDI46099.1"/>
    <property type="molecule type" value="Genomic_DNA"/>
</dbReference>
<feature type="transmembrane region" description="Helical" evidence="6">
    <location>
        <begin position="47"/>
        <end position="67"/>
    </location>
</feature>
<evidence type="ECO:0000313" key="8">
    <source>
        <dbReference type="EMBL" id="RDI46099.1"/>
    </source>
</evidence>
<dbReference type="GO" id="GO:0022857">
    <property type="term" value="F:transmembrane transporter activity"/>
    <property type="evidence" value="ECO:0007669"/>
    <property type="project" value="InterPro"/>
</dbReference>
<feature type="transmembrane region" description="Helical" evidence="6">
    <location>
        <begin position="136"/>
        <end position="155"/>
    </location>
</feature>
<dbReference type="Pfam" id="PF07690">
    <property type="entry name" value="MFS_1"/>
    <property type="match status" value="1"/>
</dbReference>
<evidence type="ECO:0000259" key="7">
    <source>
        <dbReference type="PROSITE" id="PS50850"/>
    </source>
</evidence>
<feature type="transmembrane region" description="Helical" evidence="6">
    <location>
        <begin position="74"/>
        <end position="96"/>
    </location>
</feature>
<comment type="subcellular location">
    <subcellularLocation>
        <location evidence="1">Endomembrane system</location>
        <topology evidence="1">Multi-pass membrane protein</topology>
    </subcellularLocation>
</comment>
<evidence type="ECO:0000256" key="1">
    <source>
        <dbReference type="ARBA" id="ARBA00004127"/>
    </source>
</evidence>
<evidence type="ECO:0000256" key="5">
    <source>
        <dbReference type="ARBA" id="ARBA00023136"/>
    </source>
</evidence>
<feature type="transmembrane region" description="Helical" evidence="6">
    <location>
        <begin position="284"/>
        <end position="303"/>
    </location>
</feature>
<dbReference type="PROSITE" id="PS50850">
    <property type="entry name" value="MFS"/>
    <property type="match status" value="1"/>
</dbReference>
<dbReference type="AlphaFoldDB" id="A0A370GRR6"/>
<name>A0A370GRR6_9COXI</name>
<dbReference type="InterPro" id="IPR011701">
    <property type="entry name" value="MFS"/>
</dbReference>
<keyword evidence="3 6" id="KW-0812">Transmembrane</keyword>
<dbReference type="PANTHER" id="PTHR23501:SF191">
    <property type="entry name" value="VACUOLAR BASIC AMINO ACID TRANSPORTER 4"/>
    <property type="match status" value="1"/>
</dbReference>
<feature type="transmembrane region" description="Helical" evidence="6">
    <location>
        <begin position="214"/>
        <end position="238"/>
    </location>
</feature>
<feature type="transmembrane region" description="Helical" evidence="6">
    <location>
        <begin position="161"/>
        <end position="182"/>
    </location>
</feature>
<dbReference type="InterPro" id="IPR020846">
    <property type="entry name" value="MFS_dom"/>
</dbReference>
<keyword evidence="5 6" id="KW-0472">Membrane</keyword>
<sequence length="368" mass="39503">MSNQRTLPFFTLLLMISFASVNAVLFTPALPNIADFFSQSTESAQRTITWFLIGYASGQLIYGPIANRYGRKPALYLGVGLQIASSLLCVFAGFIHQFTLLIIGRFLLALGSGVGLKMAFTLVNECYEPQIASQKISYLMLAFAVTPALSVAVSGELNANFGWMSCFYAGAIYGFILLLLTFQLPETQTNLNYDALKLKNLFHGYISHLKKSELIVGSLLMGSATSFVYVFAALSPFAAMNLLGMKSAEYGMANILPAIGLIFGSLCSAKLAKKHGLQAIIGKGILITGSGVGLMIAAALARLSAIYSIFLPMIIVYFGLAFIIANASTAAMIHVNDKSHGSAVMNFINMGMATLLCIPIERTINSSP</sequence>
<evidence type="ECO:0000256" key="3">
    <source>
        <dbReference type="ARBA" id="ARBA00022692"/>
    </source>
</evidence>
<feature type="transmembrane region" description="Helical" evidence="6">
    <location>
        <begin position="102"/>
        <end position="124"/>
    </location>
</feature>
<proteinExistence type="predicted"/>
<dbReference type="Gene3D" id="1.20.1720.10">
    <property type="entry name" value="Multidrug resistance protein D"/>
    <property type="match status" value="1"/>
</dbReference>
<keyword evidence="4 6" id="KW-1133">Transmembrane helix</keyword>
<gene>
    <name evidence="8" type="ORF">C8D86_106107</name>
</gene>
<evidence type="ECO:0000313" key="9">
    <source>
        <dbReference type="Proteomes" id="UP000254720"/>
    </source>
</evidence>
<dbReference type="SUPFAM" id="SSF103473">
    <property type="entry name" value="MFS general substrate transporter"/>
    <property type="match status" value="1"/>
</dbReference>
<dbReference type="GO" id="GO:0012505">
    <property type="term" value="C:endomembrane system"/>
    <property type="evidence" value="ECO:0007669"/>
    <property type="project" value="UniProtKB-SubCell"/>
</dbReference>
<feature type="domain" description="Major facilitator superfamily (MFS) profile" evidence="7">
    <location>
        <begin position="6"/>
        <end position="368"/>
    </location>
</feature>
<dbReference type="RefSeq" id="WP_114833995.1">
    <property type="nucleotide sequence ID" value="NZ_LR699114.1"/>
</dbReference>
<evidence type="ECO:0000256" key="4">
    <source>
        <dbReference type="ARBA" id="ARBA00022989"/>
    </source>
</evidence>
<organism evidence="8 9">
    <name type="scientific">Aquicella lusitana</name>
    <dbReference type="NCBI Taxonomy" id="254246"/>
    <lineage>
        <taxon>Bacteria</taxon>
        <taxon>Pseudomonadati</taxon>
        <taxon>Pseudomonadota</taxon>
        <taxon>Gammaproteobacteria</taxon>
        <taxon>Legionellales</taxon>
        <taxon>Coxiellaceae</taxon>
        <taxon>Aquicella</taxon>
    </lineage>
</organism>
<dbReference type="GO" id="GO:0005886">
    <property type="term" value="C:plasma membrane"/>
    <property type="evidence" value="ECO:0007669"/>
    <property type="project" value="TreeGrafter"/>
</dbReference>
<comment type="caution">
    <text evidence="8">The sequence shown here is derived from an EMBL/GenBank/DDBJ whole genome shotgun (WGS) entry which is preliminary data.</text>
</comment>
<reference evidence="8 9" key="1">
    <citation type="submission" date="2018-07" db="EMBL/GenBank/DDBJ databases">
        <title>Genomic Encyclopedia of Type Strains, Phase IV (KMG-IV): sequencing the most valuable type-strain genomes for metagenomic binning, comparative biology and taxonomic classification.</title>
        <authorList>
            <person name="Goeker M."/>
        </authorList>
    </citation>
    <scope>NUCLEOTIDE SEQUENCE [LARGE SCALE GENOMIC DNA]</scope>
    <source>
        <strain evidence="8 9">DSM 16500</strain>
    </source>
</reference>
<accession>A0A370GRR6</accession>
<keyword evidence="9" id="KW-1185">Reference proteome</keyword>
<evidence type="ECO:0000256" key="6">
    <source>
        <dbReference type="SAM" id="Phobius"/>
    </source>
</evidence>
<feature type="transmembrane region" description="Helical" evidence="6">
    <location>
        <begin position="309"/>
        <end position="331"/>
    </location>
</feature>
<feature type="transmembrane region" description="Helical" evidence="6">
    <location>
        <begin position="250"/>
        <end position="272"/>
    </location>
</feature>
<dbReference type="InterPro" id="IPR036259">
    <property type="entry name" value="MFS_trans_sf"/>
</dbReference>
<dbReference type="OrthoDB" id="5653806at2"/>
<evidence type="ECO:0000256" key="2">
    <source>
        <dbReference type="ARBA" id="ARBA00022448"/>
    </source>
</evidence>
<dbReference type="Proteomes" id="UP000254720">
    <property type="component" value="Unassembled WGS sequence"/>
</dbReference>
<dbReference type="PANTHER" id="PTHR23501">
    <property type="entry name" value="MAJOR FACILITATOR SUPERFAMILY"/>
    <property type="match status" value="1"/>
</dbReference>